<reference evidence="2 3" key="1">
    <citation type="submission" date="2016-06" db="EMBL/GenBank/DDBJ databases">
        <authorList>
            <person name="Kjaerup R.B."/>
            <person name="Dalgaard T.S."/>
            <person name="Juul-Madsen H.R."/>
        </authorList>
    </citation>
    <scope>NUCLEOTIDE SEQUENCE [LARGE SCALE GENOMIC DNA]</scope>
    <source>
        <strain evidence="2 3">1081914.2</strain>
    </source>
</reference>
<evidence type="ECO:0000256" key="1">
    <source>
        <dbReference type="SAM" id="Phobius"/>
    </source>
</evidence>
<feature type="transmembrane region" description="Helical" evidence="1">
    <location>
        <begin position="136"/>
        <end position="158"/>
    </location>
</feature>
<sequence>MVGFVGRLWLKTRLGVLSSRFLTLDGWVAFNLPRTVTAVGQGLLAGLAGVHVYLLSTEPGLPWYFVGYAVALVAGCLIAAVAMVANMNPSVPQRGWYVGSLICCAFLGLYVLSRLISLSGLEALTGRWDVAPVTLAMALAVAFLAVHTTVLSGINAAYPHRQNWQD</sequence>
<feature type="transmembrane region" description="Helical" evidence="1">
    <location>
        <begin position="63"/>
        <end position="84"/>
    </location>
</feature>
<keyword evidence="1" id="KW-1133">Transmembrane helix</keyword>
<evidence type="ECO:0000313" key="3">
    <source>
        <dbReference type="Proteomes" id="UP000093795"/>
    </source>
</evidence>
<feature type="transmembrane region" description="Helical" evidence="1">
    <location>
        <begin position="96"/>
        <end position="116"/>
    </location>
</feature>
<dbReference type="eggNOG" id="ENOG502ZMW9">
    <property type="taxonomic scope" value="Bacteria"/>
</dbReference>
<name>A0A1A3BG84_MYCAS</name>
<comment type="caution">
    <text evidence="2">The sequence shown here is derived from an EMBL/GenBank/DDBJ whole genome shotgun (WGS) entry which is preliminary data.</text>
</comment>
<protein>
    <submittedName>
        <fullName evidence="2">Oxidoreductase</fullName>
    </submittedName>
</protein>
<dbReference type="Proteomes" id="UP000093795">
    <property type="component" value="Unassembled WGS sequence"/>
</dbReference>
<dbReference type="RefSeq" id="WP_065123631.1">
    <property type="nucleotide sequence ID" value="NZ_LZKQ01000329.1"/>
</dbReference>
<proteinExistence type="predicted"/>
<dbReference type="AlphaFoldDB" id="A0A1A3BG84"/>
<dbReference type="OrthoDB" id="4557906at2"/>
<gene>
    <name evidence="2" type="ORF">A9X01_06920</name>
</gene>
<keyword evidence="1" id="KW-0472">Membrane</keyword>
<accession>A0A1A3BG84</accession>
<keyword evidence="1" id="KW-0812">Transmembrane</keyword>
<organism evidence="2 3">
    <name type="scientific">Mycobacterium asiaticum</name>
    <dbReference type="NCBI Taxonomy" id="1790"/>
    <lineage>
        <taxon>Bacteria</taxon>
        <taxon>Bacillati</taxon>
        <taxon>Actinomycetota</taxon>
        <taxon>Actinomycetes</taxon>
        <taxon>Mycobacteriales</taxon>
        <taxon>Mycobacteriaceae</taxon>
        <taxon>Mycobacterium</taxon>
    </lineage>
</organism>
<dbReference type="EMBL" id="LZKQ01000329">
    <property type="protein sequence ID" value="OBI72912.1"/>
    <property type="molecule type" value="Genomic_DNA"/>
</dbReference>
<evidence type="ECO:0000313" key="2">
    <source>
        <dbReference type="EMBL" id="OBI72912.1"/>
    </source>
</evidence>